<dbReference type="RefSeq" id="WP_311369076.1">
    <property type="nucleotide sequence ID" value="NZ_JAVRHX010000003.1"/>
</dbReference>
<evidence type="ECO:0000256" key="1">
    <source>
        <dbReference type="SAM" id="SignalP"/>
    </source>
</evidence>
<dbReference type="NCBIfam" id="TIGR02001">
    <property type="entry name" value="gcw_chp"/>
    <property type="match status" value="1"/>
</dbReference>
<evidence type="ECO:0000313" key="3">
    <source>
        <dbReference type="Proteomes" id="UP001253545"/>
    </source>
</evidence>
<name>A0ABU2ZSG9_9ALTE</name>
<keyword evidence="3" id="KW-1185">Reference proteome</keyword>
<feature type="signal peptide" evidence="1">
    <location>
        <begin position="1"/>
        <end position="25"/>
    </location>
</feature>
<proteinExistence type="predicted"/>
<reference evidence="2 3" key="1">
    <citation type="submission" date="2023-09" db="EMBL/GenBank/DDBJ databases">
        <authorList>
            <person name="Rey-Velasco X."/>
        </authorList>
    </citation>
    <scope>NUCLEOTIDE SEQUENCE [LARGE SCALE GENOMIC DNA]</scope>
    <source>
        <strain evidence="2 3">P117</strain>
    </source>
</reference>
<protein>
    <submittedName>
        <fullName evidence="2">TorF family putative porin</fullName>
    </submittedName>
</protein>
<evidence type="ECO:0000313" key="2">
    <source>
        <dbReference type="EMBL" id="MDT0595555.1"/>
    </source>
</evidence>
<gene>
    <name evidence="2" type="ORF">RM552_11915</name>
</gene>
<dbReference type="Pfam" id="PF09694">
    <property type="entry name" value="Gcw_chp"/>
    <property type="match status" value="1"/>
</dbReference>
<dbReference type="EMBL" id="JAVRHX010000003">
    <property type="protein sequence ID" value="MDT0595555.1"/>
    <property type="molecule type" value="Genomic_DNA"/>
</dbReference>
<sequence length="212" mass="22563">MKHLKKTAIVTGLLASTIMASTAQAEVSANVGLMSEYHFRGIVQNGTATANGGIDYSNGGFYAGVWGADVEDGLEIDVYGGYGVEFDSGLSLSAGVTTYLYTGDFDSGYDELNLGAAFGKFSIEYTFGSWDGAVGDEAATEADYTFLGLSFEHEGFSATFGTFGDDFEGEYLELGYGFEYEGFDLGISVISSGNDLDNDESVYFTIGRSFDL</sequence>
<keyword evidence="1" id="KW-0732">Signal</keyword>
<dbReference type="Proteomes" id="UP001253545">
    <property type="component" value="Unassembled WGS sequence"/>
</dbReference>
<comment type="caution">
    <text evidence="2">The sequence shown here is derived from an EMBL/GenBank/DDBJ whole genome shotgun (WGS) entry which is preliminary data.</text>
</comment>
<organism evidence="2 3">
    <name type="scientific">Glaciecola petra</name>
    <dbReference type="NCBI Taxonomy" id="3075602"/>
    <lineage>
        <taxon>Bacteria</taxon>
        <taxon>Pseudomonadati</taxon>
        <taxon>Pseudomonadota</taxon>
        <taxon>Gammaproteobacteria</taxon>
        <taxon>Alteromonadales</taxon>
        <taxon>Alteromonadaceae</taxon>
        <taxon>Glaciecola</taxon>
    </lineage>
</organism>
<accession>A0ABU2ZSG9</accession>
<dbReference type="InterPro" id="IPR010239">
    <property type="entry name" value="CHP02001"/>
</dbReference>
<feature type="chain" id="PRO_5046235923" evidence="1">
    <location>
        <begin position="26"/>
        <end position="212"/>
    </location>
</feature>